<dbReference type="AlphaFoldDB" id="A0A9N9CBU1"/>
<proteinExistence type="predicted"/>
<sequence>MEGRKRILTNERFFVLSEQFVAREKNNKPPKDFLNALNLTDPNLELVNICDEIKITNDTALFDTVRSLKNNDDSLGVLALYSSADKKITSSY</sequence>
<accession>A0A9N9CBU1</accession>
<gene>
    <name evidence="1" type="ORF">AGERDE_LOCUS8794</name>
</gene>
<evidence type="ECO:0000313" key="1">
    <source>
        <dbReference type="EMBL" id="CAG8594833.1"/>
    </source>
</evidence>
<protein>
    <submittedName>
        <fullName evidence="1">12066_t:CDS:1</fullName>
    </submittedName>
</protein>
<name>A0A9N9CBU1_9GLOM</name>
<organism evidence="1 2">
    <name type="scientific">Ambispora gerdemannii</name>
    <dbReference type="NCBI Taxonomy" id="144530"/>
    <lineage>
        <taxon>Eukaryota</taxon>
        <taxon>Fungi</taxon>
        <taxon>Fungi incertae sedis</taxon>
        <taxon>Mucoromycota</taxon>
        <taxon>Glomeromycotina</taxon>
        <taxon>Glomeromycetes</taxon>
        <taxon>Archaeosporales</taxon>
        <taxon>Ambisporaceae</taxon>
        <taxon>Ambispora</taxon>
    </lineage>
</organism>
<comment type="caution">
    <text evidence="1">The sequence shown here is derived from an EMBL/GenBank/DDBJ whole genome shotgun (WGS) entry which is preliminary data.</text>
</comment>
<reference evidence="1" key="1">
    <citation type="submission" date="2021-06" db="EMBL/GenBank/DDBJ databases">
        <authorList>
            <person name="Kallberg Y."/>
            <person name="Tangrot J."/>
            <person name="Rosling A."/>
        </authorList>
    </citation>
    <scope>NUCLEOTIDE SEQUENCE</scope>
    <source>
        <strain evidence="1">MT106</strain>
    </source>
</reference>
<keyword evidence="2" id="KW-1185">Reference proteome</keyword>
<dbReference type="Proteomes" id="UP000789831">
    <property type="component" value="Unassembled WGS sequence"/>
</dbReference>
<evidence type="ECO:0000313" key="2">
    <source>
        <dbReference type="Proteomes" id="UP000789831"/>
    </source>
</evidence>
<dbReference type="EMBL" id="CAJVPL010001982">
    <property type="protein sequence ID" value="CAG8594833.1"/>
    <property type="molecule type" value="Genomic_DNA"/>
</dbReference>